<dbReference type="AlphaFoldDB" id="A0ABD6A9F6"/>
<dbReference type="PIRSF" id="PIRSF006533">
    <property type="entry name" value="UCP006533"/>
    <property type="match status" value="1"/>
</dbReference>
<dbReference type="GO" id="GO:0005525">
    <property type="term" value="F:GTP binding"/>
    <property type="evidence" value="ECO:0007669"/>
    <property type="project" value="UniProtKB-UniRule"/>
</dbReference>
<feature type="binding site" evidence="6">
    <location>
        <position position="42"/>
    </location>
    <ligand>
        <name>GTP</name>
        <dbReference type="ChEBI" id="CHEBI:37565"/>
    </ligand>
</feature>
<evidence type="ECO:0000256" key="6">
    <source>
        <dbReference type="HAMAP-Rule" id="MF_00590"/>
    </source>
</evidence>
<dbReference type="EC" id="2.7.1.237" evidence="6"/>
<dbReference type="InterPro" id="IPR007164">
    <property type="entry name" value="GTP-dep_dephospho-CoA_kin"/>
</dbReference>
<accession>A0ABD6A9F6</accession>
<evidence type="ECO:0000313" key="7">
    <source>
        <dbReference type="EMBL" id="MFC7316752.1"/>
    </source>
</evidence>
<feature type="binding site" evidence="6">
    <location>
        <position position="58"/>
    </location>
    <ligand>
        <name>GTP</name>
        <dbReference type="ChEBI" id="CHEBI:37565"/>
    </ligand>
</feature>
<dbReference type="GO" id="GO:0015937">
    <property type="term" value="P:coenzyme A biosynthetic process"/>
    <property type="evidence" value="ECO:0007669"/>
    <property type="project" value="UniProtKB-UniRule"/>
</dbReference>
<comment type="caution">
    <text evidence="7">The sequence shown here is derived from an EMBL/GenBank/DDBJ whole genome shotgun (WGS) entry which is preliminary data.</text>
</comment>
<evidence type="ECO:0000256" key="2">
    <source>
        <dbReference type="ARBA" id="ARBA00022741"/>
    </source>
</evidence>
<dbReference type="PANTHER" id="PTHR40732">
    <property type="entry name" value="UPF0218 PROTEIN TK1697"/>
    <property type="match status" value="1"/>
</dbReference>
<dbReference type="GO" id="GO:0016301">
    <property type="term" value="F:kinase activity"/>
    <property type="evidence" value="ECO:0007669"/>
    <property type="project" value="UniProtKB-UniRule"/>
</dbReference>
<comment type="caution">
    <text evidence="6">Lacks conserved residue(s) required for the propagation of feature annotation.</text>
</comment>
<evidence type="ECO:0000313" key="8">
    <source>
        <dbReference type="Proteomes" id="UP001596547"/>
    </source>
</evidence>
<comment type="catalytic activity">
    <reaction evidence="6">
        <text>3'-dephospho-CoA + GTP = GDP + CoA + H(+)</text>
        <dbReference type="Rhea" id="RHEA:61156"/>
        <dbReference type="ChEBI" id="CHEBI:15378"/>
        <dbReference type="ChEBI" id="CHEBI:37565"/>
        <dbReference type="ChEBI" id="CHEBI:57287"/>
        <dbReference type="ChEBI" id="CHEBI:57328"/>
        <dbReference type="ChEBI" id="CHEBI:58189"/>
        <dbReference type="EC" id="2.7.1.237"/>
    </reaction>
</comment>
<gene>
    <name evidence="7" type="ORF">ACFQPE_08100</name>
</gene>
<dbReference type="GeneID" id="79316596"/>
<keyword evidence="2 6" id="KW-0547">Nucleotide-binding</keyword>
<evidence type="ECO:0000256" key="4">
    <source>
        <dbReference type="ARBA" id="ARBA00022993"/>
    </source>
</evidence>
<feature type="binding site" evidence="6">
    <location>
        <position position="41"/>
    </location>
    <ligand>
        <name>GTP</name>
        <dbReference type="ChEBI" id="CHEBI:37565"/>
    </ligand>
</feature>
<keyword evidence="8" id="KW-1185">Reference proteome</keyword>
<evidence type="ECO:0000256" key="5">
    <source>
        <dbReference type="ARBA" id="ARBA00023134"/>
    </source>
</evidence>
<feature type="binding site" evidence="6">
    <location>
        <position position="40"/>
    </location>
    <ligand>
        <name>GTP</name>
        <dbReference type="ChEBI" id="CHEBI:37565"/>
    </ligand>
</feature>
<sequence>MLRLPDALRAELKEPVGPIYTDAAALLADAGDGPLIAVGDVVTEHLLRETVPDVALVDGQTKRTPLDERVDLSPFDREVRVENPAATLSRDLLVALRAAVEGDRTTALVVDGEEDLAAVPAIAVAPTGANVVYGQPGEGMVLVVVDEEVRAAMREFLAKMEGDVVGAEAALGFES</sequence>
<keyword evidence="4 6" id="KW-0173">Coenzyme A biosynthesis</keyword>
<name>A0ABD6A9F6_9EURY</name>
<organism evidence="7 8">
    <name type="scientific">Halomarina halobia</name>
    <dbReference type="NCBI Taxonomy" id="3033386"/>
    <lineage>
        <taxon>Archaea</taxon>
        <taxon>Methanobacteriati</taxon>
        <taxon>Methanobacteriota</taxon>
        <taxon>Stenosarchaea group</taxon>
        <taxon>Halobacteria</taxon>
        <taxon>Halobacteriales</taxon>
        <taxon>Natronomonadaceae</taxon>
        <taxon>Halomarina</taxon>
    </lineage>
</organism>
<dbReference type="EMBL" id="JBHTBF010000002">
    <property type="protein sequence ID" value="MFC7316752.1"/>
    <property type="molecule type" value="Genomic_DNA"/>
</dbReference>
<comment type="function">
    <text evidence="6">Catalyzes the GTP-dependent phosphorylation of the 3'-hydroxyl group of dephosphocoenzyme A to form coenzyme A (CoA).</text>
</comment>
<evidence type="ECO:0000256" key="1">
    <source>
        <dbReference type="ARBA" id="ARBA00022679"/>
    </source>
</evidence>
<evidence type="ECO:0000256" key="3">
    <source>
        <dbReference type="ARBA" id="ARBA00022777"/>
    </source>
</evidence>
<proteinExistence type="inferred from homology"/>
<keyword evidence="5 6" id="KW-0342">GTP-binding</keyword>
<reference evidence="7 8" key="1">
    <citation type="journal article" date="2019" name="Int. J. Syst. Evol. Microbiol.">
        <title>The Global Catalogue of Microorganisms (GCM) 10K type strain sequencing project: providing services to taxonomists for standard genome sequencing and annotation.</title>
        <authorList>
            <consortium name="The Broad Institute Genomics Platform"/>
            <consortium name="The Broad Institute Genome Sequencing Center for Infectious Disease"/>
            <person name="Wu L."/>
            <person name="Ma J."/>
        </authorList>
    </citation>
    <scope>NUCLEOTIDE SEQUENCE [LARGE SCALE GENOMIC DNA]</scope>
    <source>
        <strain evidence="7 8">PSR21</strain>
    </source>
</reference>
<keyword evidence="1 6" id="KW-0808">Transferase</keyword>
<dbReference type="Proteomes" id="UP001596547">
    <property type="component" value="Unassembled WGS sequence"/>
</dbReference>
<protein>
    <recommendedName>
        <fullName evidence="6">GTP-dependent dephospho-CoA kinase</fullName>
        <ecNumber evidence="6">2.7.1.237</ecNumber>
    </recommendedName>
    <alternativeName>
        <fullName evidence="6">Dephospho-coenzyme A kinase</fullName>
        <shortName evidence="6">DPCK</shortName>
    </alternativeName>
</protein>
<keyword evidence="3 6" id="KW-0418">Kinase</keyword>
<dbReference type="RefSeq" id="WP_276303985.1">
    <property type="nucleotide sequence ID" value="NZ_CP119992.1"/>
</dbReference>
<dbReference type="Pfam" id="PF04019">
    <property type="entry name" value="DUF359"/>
    <property type="match status" value="1"/>
</dbReference>
<feature type="binding site" evidence="6">
    <location>
        <position position="114"/>
    </location>
    <ligand>
        <name>GTP</name>
        <dbReference type="ChEBI" id="CHEBI:37565"/>
    </ligand>
</feature>
<dbReference type="PANTHER" id="PTHR40732:SF1">
    <property type="entry name" value="GTP-DEPENDENT DEPHOSPHO-COA KINASE"/>
    <property type="match status" value="1"/>
</dbReference>
<comment type="pathway">
    <text evidence="6">Cofactor biosynthesis; coenzyme A biosynthesis.</text>
</comment>
<dbReference type="HAMAP" id="MF_00590">
    <property type="entry name" value="Dephospho_CoA_kinase_GTP_dep"/>
    <property type="match status" value="1"/>
</dbReference>
<comment type="similarity">
    <text evidence="6">Belongs to the GTP-dependent DPCK family.</text>
</comment>